<accession>A0ABV5UF94</accession>
<keyword evidence="2" id="KW-1133">Transmembrane helix</keyword>
<evidence type="ECO:0000256" key="2">
    <source>
        <dbReference type="SAM" id="Phobius"/>
    </source>
</evidence>
<protein>
    <recommendedName>
        <fullName evidence="5">AI-2E family transporter</fullName>
    </recommendedName>
</protein>
<proteinExistence type="predicted"/>
<feature type="region of interest" description="Disordered" evidence="1">
    <location>
        <begin position="54"/>
        <end position="78"/>
    </location>
</feature>
<comment type="caution">
    <text evidence="3">The sequence shown here is derived from an EMBL/GenBank/DDBJ whole genome shotgun (WGS) entry which is preliminary data.</text>
</comment>
<dbReference type="RefSeq" id="WP_378204867.1">
    <property type="nucleotide sequence ID" value="NZ_JBHMBK010000046.1"/>
</dbReference>
<evidence type="ECO:0000313" key="3">
    <source>
        <dbReference type="EMBL" id="MFB9690068.1"/>
    </source>
</evidence>
<dbReference type="EMBL" id="JBHMBK010000046">
    <property type="protein sequence ID" value="MFB9690068.1"/>
    <property type="molecule type" value="Genomic_DNA"/>
</dbReference>
<keyword evidence="4" id="KW-1185">Reference proteome</keyword>
<sequence>MSLFDVVRRFGTWRLVLFAGLLLAFLALHLVRIPLVLLALVLQVALGLLNDAATRQASAPPRRPVNDFYAHTGQAGGA</sequence>
<evidence type="ECO:0000256" key="1">
    <source>
        <dbReference type="SAM" id="MobiDB-lite"/>
    </source>
</evidence>
<evidence type="ECO:0008006" key="5">
    <source>
        <dbReference type="Google" id="ProtNLM"/>
    </source>
</evidence>
<organism evidence="3 4">
    <name type="scientific">Amycolatopsis plumensis</name>
    <dbReference type="NCBI Taxonomy" id="236508"/>
    <lineage>
        <taxon>Bacteria</taxon>
        <taxon>Bacillati</taxon>
        <taxon>Actinomycetota</taxon>
        <taxon>Actinomycetes</taxon>
        <taxon>Pseudonocardiales</taxon>
        <taxon>Pseudonocardiaceae</taxon>
        <taxon>Amycolatopsis</taxon>
    </lineage>
</organism>
<keyword evidence="2" id="KW-0472">Membrane</keyword>
<feature type="transmembrane region" description="Helical" evidence="2">
    <location>
        <begin position="12"/>
        <end position="29"/>
    </location>
</feature>
<reference evidence="3 4" key="1">
    <citation type="submission" date="2024-09" db="EMBL/GenBank/DDBJ databases">
        <authorList>
            <person name="Sun Q."/>
            <person name="Mori K."/>
        </authorList>
    </citation>
    <scope>NUCLEOTIDE SEQUENCE [LARGE SCALE GENOMIC DNA]</scope>
    <source>
        <strain evidence="3 4">JCM 13852</strain>
    </source>
</reference>
<evidence type="ECO:0000313" key="4">
    <source>
        <dbReference type="Proteomes" id="UP001589535"/>
    </source>
</evidence>
<name>A0ABV5UF94_9PSEU</name>
<keyword evidence="2" id="KW-0812">Transmembrane</keyword>
<dbReference type="Proteomes" id="UP001589535">
    <property type="component" value="Unassembled WGS sequence"/>
</dbReference>
<gene>
    <name evidence="3" type="ORF">ACFFTO_38335</name>
</gene>